<dbReference type="GO" id="GO:0016627">
    <property type="term" value="F:oxidoreductase activity, acting on the CH-CH group of donors"/>
    <property type="evidence" value="ECO:0007669"/>
    <property type="project" value="InterPro"/>
</dbReference>
<keyword evidence="6" id="KW-1185">Reference proteome</keyword>
<feature type="domain" description="Acyl-CoA dehydrogenase/oxidase N-terminal" evidence="3">
    <location>
        <begin position="16"/>
        <end position="94"/>
    </location>
</feature>
<dbReference type="Gene3D" id="1.10.540.10">
    <property type="entry name" value="Acyl-CoA dehydrogenase/oxidase, N-terminal domain"/>
    <property type="match status" value="1"/>
</dbReference>
<dbReference type="InterPro" id="IPR013107">
    <property type="entry name" value="Acyl-CoA_DH_C"/>
</dbReference>
<dbReference type="RefSeq" id="WP_079048815.1">
    <property type="nucleotide sequence ID" value="NZ_JBPJFI010000001.1"/>
</dbReference>
<evidence type="ECO:0000256" key="1">
    <source>
        <dbReference type="ARBA" id="ARBA00023002"/>
    </source>
</evidence>
<evidence type="ECO:0000313" key="6">
    <source>
        <dbReference type="Proteomes" id="UP000318103"/>
    </source>
</evidence>
<sequence>MSTELRETPAAACDEELVERARTAARTLAANAARTEHDLRPAADSLAVLRRAGLFAMGVPRDAGGAGAGLRTQVRVIAELGQGCPSTAWITALSAALKTVCSAVFPEAAREVLFADPDAIMCGSTTPLRALGERTGYGFSVSGRWQAVAGCEDSAWAVLAVPVHAEGQPALYCPALISTRDLSVERDRPVTGMAGTGSHTLVAQDVAVPPAHVVFPTAEADRAPGFPAASTALLGIAVVMLAPLLGAARGAQHAMEKVSAGVDALTPAVRHPPSRPWLTTACRLLDSATSRVLRVADALDDRLHQLHAPANSVFRPAREHARMRAELASAAQECREAVDWLLDPHSLGGFAPGASLRRIWRDLAVMMRHPQFGPHTVAEDYGRVLFGGRRGRPRPRVPDELEDRGALASRRGGVGPGSGE</sequence>
<dbReference type="PIRSF" id="PIRSF016578">
    <property type="entry name" value="HsaA"/>
    <property type="match status" value="1"/>
</dbReference>
<evidence type="ECO:0000259" key="3">
    <source>
        <dbReference type="Pfam" id="PF02771"/>
    </source>
</evidence>
<dbReference type="Gene3D" id="1.20.140.10">
    <property type="entry name" value="Butyryl-CoA Dehydrogenase, subunit A, domain 3"/>
    <property type="match status" value="1"/>
</dbReference>
<dbReference type="GO" id="GO:0050660">
    <property type="term" value="F:flavin adenine dinucleotide binding"/>
    <property type="evidence" value="ECO:0007669"/>
    <property type="project" value="InterPro"/>
</dbReference>
<dbReference type="InterPro" id="IPR009100">
    <property type="entry name" value="AcylCoA_DH/oxidase_NM_dom_sf"/>
</dbReference>
<dbReference type="InterPro" id="IPR013786">
    <property type="entry name" value="AcylCoA_DH/ox_N"/>
</dbReference>
<gene>
    <name evidence="5" type="ORF">FB563_7318</name>
</gene>
<dbReference type="Proteomes" id="UP000318103">
    <property type="component" value="Unassembled WGS sequence"/>
</dbReference>
<organism evidence="5 6">
    <name type="scientific">Streptomyces puniciscabiei</name>
    <dbReference type="NCBI Taxonomy" id="164348"/>
    <lineage>
        <taxon>Bacteria</taxon>
        <taxon>Bacillati</taxon>
        <taxon>Actinomycetota</taxon>
        <taxon>Actinomycetes</taxon>
        <taxon>Kitasatosporales</taxon>
        <taxon>Streptomycetaceae</taxon>
        <taxon>Streptomyces</taxon>
    </lineage>
</organism>
<dbReference type="Pfam" id="PF02771">
    <property type="entry name" value="Acyl-CoA_dh_N"/>
    <property type="match status" value="1"/>
</dbReference>
<dbReference type="Gene3D" id="2.40.110.10">
    <property type="entry name" value="Butyryl-CoA Dehydrogenase, subunit A, domain 2"/>
    <property type="match status" value="1"/>
</dbReference>
<dbReference type="OrthoDB" id="3404950at2"/>
<protein>
    <submittedName>
        <fullName evidence="5">Alkylation response protein AidB-like acyl-CoA dehydrogenase</fullName>
    </submittedName>
</protein>
<proteinExistence type="predicted"/>
<comment type="caution">
    <text evidence="5">The sequence shown here is derived from an EMBL/GenBank/DDBJ whole genome shotgun (WGS) entry which is preliminary data.</text>
</comment>
<name>A0A542T004_9ACTN</name>
<evidence type="ECO:0000256" key="2">
    <source>
        <dbReference type="SAM" id="MobiDB-lite"/>
    </source>
</evidence>
<dbReference type="EMBL" id="VFNX01000003">
    <property type="protein sequence ID" value="TQK80148.1"/>
    <property type="molecule type" value="Genomic_DNA"/>
</dbReference>
<keyword evidence="1" id="KW-0560">Oxidoreductase</keyword>
<reference evidence="5 6" key="1">
    <citation type="submission" date="2019-06" db="EMBL/GenBank/DDBJ databases">
        <title>Sequencing the genomes of 1000 actinobacteria strains.</title>
        <authorList>
            <person name="Klenk H.-P."/>
        </authorList>
    </citation>
    <scope>NUCLEOTIDE SEQUENCE [LARGE SCALE GENOMIC DNA]</scope>
    <source>
        <strain evidence="5 6">DSM 41929</strain>
    </source>
</reference>
<accession>A0A542T004</accession>
<feature type="compositionally biased region" description="Basic and acidic residues" evidence="2">
    <location>
        <begin position="396"/>
        <end position="405"/>
    </location>
</feature>
<evidence type="ECO:0000259" key="4">
    <source>
        <dbReference type="Pfam" id="PF08028"/>
    </source>
</evidence>
<feature type="region of interest" description="Disordered" evidence="2">
    <location>
        <begin position="388"/>
        <end position="420"/>
    </location>
</feature>
<feature type="domain" description="Acyl-CoA dehydrogenase C-terminal" evidence="4">
    <location>
        <begin position="241"/>
        <end position="371"/>
    </location>
</feature>
<dbReference type="InterPro" id="IPR046373">
    <property type="entry name" value="Acyl-CoA_Oxase/DH_mid-dom_sf"/>
</dbReference>
<dbReference type="InterPro" id="IPR037069">
    <property type="entry name" value="AcylCoA_DH/ox_N_sf"/>
</dbReference>
<dbReference type="AlphaFoldDB" id="A0A542T004"/>
<dbReference type="Pfam" id="PF08028">
    <property type="entry name" value="Acyl-CoA_dh_2"/>
    <property type="match status" value="1"/>
</dbReference>
<evidence type="ECO:0000313" key="5">
    <source>
        <dbReference type="EMBL" id="TQK80148.1"/>
    </source>
</evidence>
<dbReference type="SUPFAM" id="SSF56645">
    <property type="entry name" value="Acyl-CoA dehydrogenase NM domain-like"/>
    <property type="match status" value="1"/>
</dbReference>